<feature type="region of interest" description="Disordered" evidence="2">
    <location>
        <begin position="66"/>
        <end position="88"/>
    </location>
</feature>
<gene>
    <name evidence="5" type="ORF">DSTB1V02_LOCUS2011</name>
</gene>
<evidence type="ECO:0000256" key="1">
    <source>
        <dbReference type="ARBA" id="ARBA00007357"/>
    </source>
</evidence>
<dbReference type="EMBL" id="CAJPEV010000208">
    <property type="protein sequence ID" value="CAG0882385.1"/>
    <property type="molecule type" value="Genomic_DNA"/>
</dbReference>
<feature type="compositionally biased region" description="Basic and acidic residues" evidence="2">
    <location>
        <begin position="68"/>
        <end position="87"/>
    </location>
</feature>
<dbReference type="GO" id="GO:0005886">
    <property type="term" value="C:plasma membrane"/>
    <property type="evidence" value="ECO:0007669"/>
    <property type="project" value="TreeGrafter"/>
</dbReference>
<sequence length="505" mass="55404">MEATSEEGDGNHNGASLNGGVAYFPQGDENLEVRLPLMTKEPGILKNAPHVEISPAAPWFMKRLLRPKRSDGEKGTRHPGSLDRNGEVVRIVENPLHSAGPESSPDTSTGTVKYMLSRRGGSRFSPLEKALAVLVIFLVVACVCILSVAVVKKGKTATPESGFTVATQSPSKISPKIGLENSGMRTDSPTSSRFPDLQPIPRRAIVGCRSVKPCRDAGCEGNFADSIDRSIEVAVWGGRRQVEGRPASYAVAGGGQTHLVCRGRWRAVPPRMPWQVEGAGPDVCLTSECVKTAASLLSAMDPTADPCDDFFQYACGTWNRQHVIPEDRSSISTFEVMSDKLQIVLKGLLEEPFNRRDNKGTRKAKLFYKSCMNMTQREQVGDLALKEVLKSLGGFPVTNSSWSPPHGMTVEKLVAIIRKDYNLPILIEQWVGPDDKNSNENIIQIDQMNLGLPSREYFLKNSSKYHVTAYQKYMSDVAFLLGADPERATVEMEKVVNFEILLANV</sequence>
<keyword evidence="3" id="KW-1133">Transmembrane helix</keyword>
<dbReference type="InterPro" id="IPR008753">
    <property type="entry name" value="Peptidase_M13_N"/>
</dbReference>
<evidence type="ECO:0000256" key="2">
    <source>
        <dbReference type="SAM" id="MobiDB-lite"/>
    </source>
</evidence>
<keyword evidence="3" id="KW-0812">Transmembrane</keyword>
<dbReference type="Gene3D" id="3.40.390.10">
    <property type="entry name" value="Collagenase (Catalytic Domain)"/>
    <property type="match status" value="1"/>
</dbReference>
<keyword evidence="3" id="KW-0472">Membrane</keyword>
<feature type="non-terminal residue" evidence="5">
    <location>
        <position position="1"/>
    </location>
</feature>
<dbReference type="AlphaFoldDB" id="A0A7R8X3C1"/>
<accession>A0A7R8X3C1</accession>
<feature type="domain" description="Peptidase M13 N-terminal" evidence="4">
    <location>
        <begin position="306"/>
        <end position="504"/>
    </location>
</feature>
<dbReference type="Pfam" id="PF05649">
    <property type="entry name" value="Peptidase_M13_N"/>
    <property type="match status" value="1"/>
</dbReference>
<dbReference type="InterPro" id="IPR024079">
    <property type="entry name" value="MetalloPept_cat_dom_sf"/>
</dbReference>
<dbReference type="OrthoDB" id="6359983at2759"/>
<dbReference type="SUPFAM" id="SSF55486">
    <property type="entry name" value="Metalloproteases ('zincins'), catalytic domain"/>
    <property type="match status" value="1"/>
</dbReference>
<dbReference type="PANTHER" id="PTHR11733:SF241">
    <property type="entry name" value="GH26575P-RELATED"/>
    <property type="match status" value="1"/>
</dbReference>
<comment type="similarity">
    <text evidence="1">Belongs to the peptidase M13 family.</text>
</comment>
<name>A0A7R8X3C1_9CRUS</name>
<dbReference type="PROSITE" id="PS51885">
    <property type="entry name" value="NEPRILYSIN"/>
    <property type="match status" value="1"/>
</dbReference>
<dbReference type="PANTHER" id="PTHR11733">
    <property type="entry name" value="ZINC METALLOPROTEASE FAMILY M13 NEPRILYSIN-RELATED"/>
    <property type="match status" value="1"/>
</dbReference>
<evidence type="ECO:0000313" key="6">
    <source>
        <dbReference type="Proteomes" id="UP000677054"/>
    </source>
</evidence>
<keyword evidence="6" id="KW-1185">Reference proteome</keyword>
<dbReference type="GO" id="GO:0016485">
    <property type="term" value="P:protein processing"/>
    <property type="evidence" value="ECO:0007669"/>
    <property type="project" value="TreeGrafter"/>
</dbReference>
<evidence type="ECO:0000256" key="3">
    <source>
        <dbReference type="SAM" id="Phobius"/>
    </source>
</evidence>
<dbReference type="Gene3D" id="1.10.1380.10">
    <property type="entry name" value="Neutral endopeptidase , domain2"/>
    <property type="match status" value="1"/>
</dbReference>
<dbReference type="InterPro" id="IPR000718">
    <property type="entry name" value="Peptidase_M13"/>
</dbReference>
<evidence type="ECO:0000259" key="4">
    <source>
        <dbReference type="Pfam" id="PF05649"/>
    </source>
</evidence>
<feature type="transmembrane region" description="Helical" evidence="3">
    <location>
        <begin position="130"/>
        <end position="151"/>
    </location>
</feature>
<feature type="compositionally biased region" description="Polar residues" evidence="2">
    <location>
        <begin position="160"/>
        <end position="172"/>
    </location>
</feature>
<feature type="region of interest" description="Disordered" evidence="2">
    <location>
        <begin position="160"/>
        <end position="196"/>
    </location>
</feature>
<feature type="compositionally biased region" description="Polar residues" evidence="2">
    <location>
        <begin position="183"/>
        <end position="193"/>
    </location>
</feature>
<dbReference type="EMBL" id="LR899725">
    <property type="protein sequence ID" value="CAD7242036.1"/>
    <property type="molecule type" value="Genomic_DNA"/>
</dbReference>
<proteinExistence type="inferred from homology"/>
<organism evidence="5">
    <name type="scientific">Darwinula stevensoni</name>
    <dbReference type="NCBI Taxonomy" id="69355"/>
    <lineage>
        <taxon>Eukaryota</taxon>
        <taxon>Metazoa</taxon>
        <taxon>Ecdysozoa</taxon>
        <taxon>Arthropoda</taxon>
        <taxon>Crustacea</taxon>
        <taxon>Oligostraca</taxon>
        <taxon>Ostracoda</taxon>
        <taxon>Podocopa</taxon>
        <taxon>Podocopida</taxon>
        <taxon>Darwinulocopina</taxon>
        <taxon>Darwinuloidea</taxon>
        <taxon>Darwinulidae</taxon>
        <taxon>Darwinula</taxon>
    </lineage>
</organism>
<dbReference type="Proteomes" id="UP000677054">
    <property type="component" value="Unassembled WGS sequence"/>
</dbReference>
<dbReference type="InterPro" id="IPR042089">
    <property type="entry name" value="Peptidase_M13_dom_2"/>
</dbReference>
<dbReference type="GO" id="GO:0004222">
    <property type="term" value="F:metalloendopeptidase activity"/>
    <property type="evidence" value="ECO:0007669"/>
    <property type="project" value="InterPro"/>
</dbReference>
<evidence type="ECO:0000313" key="5">
    <source>
        <dbReference type="EMBL" id="CAD7242036.1"/>
    </source>
</evidence>
<reference evidence="5" key="1">
    <citation type="submission" date="2020-11" db="EMBL/GenBank/DDBJ databases">
        <authorList>
            <person name="Tran Van P."/>
        </authorList>
    </citation>
    <scope>NUCLEOTIDE SEQUENCE</scope>
</reference>
<protein>
    <recommendedName>
        <fullName evidence="4">Peptidase M13 N-terminal domain-containing protein</fullName>
    </recommendedName>
</protein>